<dbReference type="PANTHER" id="PTHR36843">
    <property type="entry name" value="HEME-DEPENDENT PEROXIDASE YWFI-RELATED"/>
    <property type="match status" value="1"/>
</dbReference>
<dbReference type="GO" id="GO:0016491">
    <property type="term" value="F:oxidoreductase activity"/>
    <property type="evidence" value="ECO:0007669"/>
    <property type="project" value="InterPro"/>
</dbReference>
<accession>Q97AK5</accession>
<protein>
    <recommendedName>
        <fullName evidence="6">Chlorite dismutase</fullName>
    </recommendedName>
</protein>
<evidence type="ECO:0008006" key="6">
    <source>
        <dbReference type="Google" id="ProtNLM"/>
    </source>
</evidence>
<dbReference type="InterPro" id="IPR010644">
    <property type="entry name" value="ChdC/CLD"/>
</dbReference>
<dbReference type="SUPFAM" id="SSF54909">
    <property type="entry name" value="Dimeric alpha+beta barrel"/>
    <property type="match status" value="1"/>
</dbReference>
<dbReference type="eggNOG" id="arCOG03031">
    <property type="taxonomic scope" value="Archaea"/>
</dbReference>
<dbReference type="AlphaFoldDB" id="Q97AK5"/>
<dbReference type="PhylomeDB" id="Q97AK5"/>
<keyword evidence="3" id="KW-0408">Iron</keyword>
<dbReference type="STRING" id="273116.gene:9381595"/>
<dbReference type="Pfam" id="PF06778">
    <property type="entry name" value="Chlor_dismutase"/>
    <property type="match status" value="1"/>
</dbReference>
<name>Q97AK5_THEVO</name>
<evidence type="ECO:0000256" key="2">
    <source>
        <dbReference type="ARBA" id="ARBA00022723"/>
    </source>
</evidence>
<evidence type="ECO:0000313" key="5">
    <source>
        <dbReference type="Proteomes" id="UP000001017"/>
    </source>
</evidence>
<dbReference type="GO" id="GO:0046872">
    <property type="term" value="F:metal ion binding"/>
    <property type="evidence" value="ECO:0007669"/>
    <property type="project" value="UniProtKB-KW"/>
</dbReference>
<dbReference type="HOGENOM" id="CLU_076582_0_0_2"/>
<evidence type="ECO:0000313" key="4">
    <source>
        <dbReference type="EMBL" id="BAB59947.1"/>
    </source>
</evidence>
<dbReference type="EMBL" id="BA000011">
    <property type="protein sequence ID" value="BAB59947.1"/>
    <property type="molecule type" value="Genomic_DNA"/>
</dbReference>
<dbReference type="GeneID" id="1441897"/>
<reference evidence="4 5" key="1">
    <citation type="journal article" date="1999" name="Proc. Jpn. Acad.">
        <title>Determination of the complete genomic DNA sequence of Thermoplasma volvanium GSS1.</title>
        <authorList>
            <person name="Kawashima T."/>
            <person name="Yamamoto Y."/>
            <person name="Aramaki H."/>
            <person name="Nunoshiba T."/>
            <person name="Kawamoto T."/>
            <person name="Watanabe K."/>
            <person name="Yamazaki M."/>
            <person name="Kanehori K."/>
            <person name="Amano N."/>
            <person name="Ohya Y."/>
            <person name="Makino K."/>
            <person name="Suzuki M."/>
        </authorList>
    </citation>
    <scope>NUCLEOTIDE SEQUENCE [LARGE SCALE GENOMIC DNA]</scope>
    <source>
        <strain evidence="5">ATCC 51530 / DSM 4299 / JCM 9571 / NBRC 15438 / GSS1</strain>
    </source>
</reference>
<keyword evidence="2" id="KW-0479">Metal-binding</keyword>
<proteinExistence type="predicted"/>
<dbReference type="Proteomes" id="UP000001017">
    <property type="component" value="Chromosome"/>
</dbReference>
<evidence type="ECO:0000256" key="1">
    <source>
        <dbReference type="ARBA" id="ARBA00022617"/>
    </source>
</evidence>
<dbReference type="PANTHER" id="PTHR36843:SF1">
    <property type="entry name" value="COPROHEME DECARBOXYLASE"/>
    <property type="match status" value="1"/>
</dbReference>
<keyword evidence="1" id="KW-0349">Heme</keyword>
<sequence>MNEVYTFVTAYKFLNGYVKDIGSVKEPLNKLSSILRDAKSKMINLHTYRSFRYDSDLVFWFSSRTPDDILELKEKIGFTLLPYANATYSSISIYDESPYNAMNKKLEDSLKLKPLDYFVAYPMSKDPEWYLLPFDERKEIMREHIDTALKHPDEKGIRSYTTYSFGIGDQEFVVLYELPDIAAWSRVTEKLREVKARKWIVKETPIILGRLIDLNTLSDGFIN</sequence>
<dbReference type="Gene3D" id="3.30.70.1030">
    <property type="entry name" value="Apc35880, domain 1"/>
    <property type="match status" value="1"/>
</dbReference>
<dbReference type="PaxDb" id="273116-14325021"/>
<keyword evidence="5" id="KW-1185">Reference proteome</keyword>
<gene>
    <name evidence="4" type="ORF">TVG0805714</name>
</gene>
<dbReference type="GO" id="GO:0020037">
    <property type="term" value="F:heme binding"/>
    <property type="evidence" value="ECO:0007669"/>
    <property type="project" value="InterPro"/>
</dbReference>
<dbReference type="KEGG" id="tvo:TVG0805714"/>
<dbReference type="OrthoDB" id="8690at2157"/>
<dbReference type="RefSeq" id="WP_010917049.1">
    <property type="nucleotide sequence ID" value="NC_002689.2"/>
</dbReference>
<dbReference type="InterPro" id="IPR011008">
    <property type="entry name" value="Dimeric_a/b-barrel"/>
</dbReference>
<organism evidence="4 5">
    <name type="scientific">Thermoplasma volcanium (strain ATCC 51530 / DSM 4299 / JCM 9571 / NBRC 15438 / GSS1)</name>
    <dbReference type="NCBI Taxonomy" id="273116"/>
    <lineage>
        <taxon>Archaea</taxon>
        <taxon>Methanobacteriati</taxon>
        <taxon>Thermoplasmatota</taxon>
        <taxon>Thermoplasmata</taxon>
        <taxon>Thermoplasmatales</taxon>
        <taxon>Thermoplasmataceae</taxon>
        <taxon>Thermoplasma</taxon>
    </lineage>
</organism>
<evidence type="ECO:0000256" key="3">
    <source>
        <dbReference type="ARBA" id="ARBA00023004"/>
    </source>
</evidence>
<reference evidence="4 5" key="2">
    <citation type="journal article" date="2000" name="Proc. Natl. Acad. Sci. U.S.A.">
        <title>Archaeal adaptation to higher temperatures revealed by genomic sequence of Thermoplasma volcanium.</title>
        <authorList>
            <person name="Kawashima T."/>
            <person name="Amano N."/>
            <person name="Koike H."/>
            <person name="Makino S."/>
            <person name="Higuchi S."/>
            <person name="Kawashima-Ohya Y."/>
            <person name="Watanabe K."/>
            <person name="Yamazaki M."/>
            <person name="Kanehori K."/>
            <person name="Kawamoto T."/>
            <person name="Nunoshiba T."/>
            <person name="Yamamoto Y."/>
            <person name="Aramaki H."/>
            <person name="Makino K."/>
            <person name="Suzuki M."/>
        </authorList>
    </citation>
    <scope>NUCLEOTIDE SEQUENCE [LARGE SCALE GENOMIC DNA]</scope>
    <source>
        <strain evidence="5">ATCC 51530 / DSM 4299 / JCM 9571 / NBRC 15438 / GSS1</strain>
    </source>
</reference>